<feature type="transmembrane region" description="Helical" evidence="6">
    <location>
        <begin position="17"/>
        <end position="37"/>
    </location>
</feature>
<proteinExistence type="predicted"/>
<keyword evidence="3 6" id="KW-0812">Transmembrane</keyword>
<feature type="transmembrane region" description="Helical" evidence="6">
    <location>
        <begin position="57"/>
        <end position="77"/>
    </location>
</feature>
<dbReference type="AlphaFoldDB" id="A0A1I6EIL3"/>
<gene>
    <name evidence="8" type="ORF">SAMN05660706_1482</name>
</gene>
<evidence type="ECO:0000256" key="5">
    <source>
        <dbReference type="ARBA" id="ARBA00023136"/>
    </source>
</evidence>
<dbReference type="InterPro" id="IPR020846">
    <property type="entry name" value="MFS_dom"/>
</dbReference>
<dbReference type="RefSeq" id="WP_092487669.1">
    <property type="nucleotide sequence ID" value="NZ_FOYM01000048.1"/>
</dbReference>
<reference evidence="9" key="1">
    <citation type="submission" date="2016-10" db="EMBL/GenBank/DDBJ databases">
        <authorList>
            <person name="Varghese N."/>
            <person name="Submissions S."/>
        </authorList>
    </citation>
    <scope>NUCLEOTIDE SEQUENCE [LARGE SCALE GENOMIC DNA]</scope>
    <source>
        <strain evidence="9">DSM 3669</strain>
    </source>
</reference>
<evidence type="ECO:0000313" key="8">
    <source>
        <dbReference type="EMBL" id="SFR17580.1"/>
    </source>
</evidence>
<comment type="subcellular location">
    <subcellularLocation>
        <location evidence="1">Cell membrane</location>
        <topology evidence="1">Multi-pass membrane protein</topology>
    </subcellularLocation>
</comment>
<dbReference type="GO" id="GO:0022857">
    <property type="term" value="F:transmembrane transporter activity"/>
    <property type="evidence" value="ECO:0007669"/>
    <property type="project" value="InterPro"/>
</dbReference>
<dbReference type="SUPFAM" id="SSF103473">
    <property type="entry name" value="MFS general substrate transporter"/>
    <property type="match status" value="1"/>
</dbReference>
<dbReference type="Pfam" id="PF07690">
    <property type="entry name" value="MFS_1"/>
    <property type="match status" value="1"/>
</dbReference>
<dbReference type="PIRSF" id="PIRSF002808">
    <property type="entry name" value="Hexose_phosphate_transp"/>
    <property type="match status" value="1"/>
</dbReference>
<feature type="transmembrane region" description="Helical" evidence="6">
    <location>
        <begin position="284"/>
        <end position="300"/>
    </location>
</feature>
<keyword evidence="2" id="KW-0813">Transport</keyword>
<dbReference type="EMBL" id="FOYM01000048">
    <property type="protein sequence ID" value="SFR17580.1"/>
    <property type="molecule type" value="Genomic_DNA"/>
</dbReference>
<dbReference type="InterPro" id="IPR036259">
    <property type="entry name" value="MFS_trans_sf"/>
</dbReference>
<evidence type="ECO:0000259" key="7">
    <source>
        <dbReference type="PROSITE" id="PS50850"/>
    </source>
</evidence>
<dbReference type="InterPro" id="IPR011701">
    <property type="entry name" value="MFS"/>
</dbReference>
<keyword evidence="5 6" id="KW-0472">Membrane</keyword>
<dbReference type="Gene3D" id="1.20.1250.20">
    <property type="entry name" value="MFS general substrate transporter like domains"/>
    <property type="match status" value="2"/>
</dbReference>
<evidence type="ECO:0000256" key="3">
    <source>
        <dbReference type="ARBA" id="ARBA00022692"/>
    </source>
</evidence>
<dbReference type="PANTHER" id="PTHR23527:SF1">
    <property type="entry name" value="BLL3282 PROTEIN"/>
    <property type="match status" value="1"/>
</dbReference>
<organism evidence="8 9">
    <name type="scientific">Desulfoscipio geothermicus DSM 3669</name>
    <dbReference type="NCBI Taxonomy" id="1121426"/>
    <lineage>
        <taxon>Bacteria</taxon>
        <taxon>Bacillati</taxon>
        <taxon>Bacillota</taxon>
        <taxon>Clostridia</taxon>
        <taxon>Eubacteriales</taxon>
        <taxon>Desulfallaceae</taxon>
        <taxon>Desulfoscipio</taxon>
    </lineage>
</organism>
<feature type="transmembrane region" description="Helical" evidence="6">
    <location>
        <begin position="143"/>
        <end position="162"/>
    </location>
</feature>
<feature type="transmembrane region" description="Helical" evidence="6">
    <location>
        <begin position="345"/>
        <end position="366"/>
    </location>
</feature>
<dbReference type="InterPro" id="IPR000849">
    <property type="entry name" value="Sugar_P_transporter"/>
</dbReference>
<dbReference type="PANTHER" id="PTHR23527">
    <property type="entry name" value="BLL3282 PROTEIN"/>
    <property type="match status" value="1"/>
</dbReference>
<sequence length="400" mass="43167">MPNGLVVENKEANQYRWVILILTVACFLFTFITRFAWPPLIPVVVPVLGMQMTQAGAFMSAFYFGYIITQVPAGILADRFGVRIILAVSLIIEGIATFAMGSMHTFETGFWLRVLTGLGAGAVFAACSRALMQWFPAKERGTAFGILLAAPSGGIVLSNYIVPALNNSVGWQGAFQAIGLSTVVVGVLVFLLVRASNEVKGNESIFGGFRIVFGSKDLILTALAGFCLMWVELGTATWANAYIKNELGFSVAAAGLVMIFYGVGGVLAPLVSGYISDKIGQRKNILIFSYVIIIPITVFFGYQTTMSMLCIMGFLFGFCSYLANPQLTVLVSEFAGKEWAATANGTANFFFQFASMIGPVVLGWSIDFTGSFSSVWWIMAAGPLLGILLLLPVRPENKRA</sequence>
<keyword evidence="9" id="KW-1185">Reference proteome</keyword>
<evidence type="ECO:0000256" key="4">
    <source>
        <dbReference type="ARBA" id="ARBA00022989"/>
    </source>
</evidence>
<name>A0A1I6EIL3_9FIRM</name>
<dbReference type="PROSITE" id="PS50850">
    <property type="entry name" value="MFS"/>
    <property type="match status" value="1"/>
</dbReference>
<keyword evidence="4 6" id="KW-1133">Transmembrane helix</keyword>
<dbReference type="Proteomes" id="UP000199584">
    <property type="component" value="Unassembled WGS sequence"/>
</dbReference>
<feature type="transmembrane region" description="Helical" evidence="6">
    <location>
        <begin position="306"/>
        <end position="324"/>
    </location>
</feature>
<dbReference type="InterPro" id="IPR052952">
    <property type="entry name" value="MFS-Transporter"/>
</dbReference>
<dbReference type="OrthoDB" id="1673995at2"/>
<dbReference type="Pfam" id="PF00083">
    <property type="entry name" value="Sugar_tr"/>
    <property type="match status" value="1"/>
</dbReference>
<feature type="domain" description="Major facilitator superfamily (MFS) profile" evidence="7">
    <location>
        <begin position="18"/>
        <end position="398"/>
    </location>
</feature>
<evidence type="ECO:0000256" key="1">
    <source>
        <dbReference type="ARBA" id="ARBA00004651"/>
    </source>
</evidence>
<dbReference type="InterPro" id="IPR005828">
    <property type="entry name" value="MFS_sugar_transport-like"/>
</dbReference>
<dbReference type="STRING" id="39060.SAMN05660706_1482"/>
<feature type="transmembrane region" description="Helical" evidence="6">
    <location>
        <begin position="372"/>
        <end position="391"/>
    </location>
</feature>
<feature type="transmembrane region" description="Helical" evidence="6">
    <location>
        <begin position="174"/>
        <end position="193"/>
    </location>
</feature>
<accession>A0A1I6EIL3</accession>
<feature type="transmembrane region" description="Helical" evidence="6">
    <location>
        <begin position="251"/>
        <end position="272"/>
    </location>
</feature>
<evidence type="ECO:0000313" key="9">
    <source>
        <dbReference type="Proteomes" id="UP000199584"/>
    </source>
</evidence>
<dbReference type="GO" id="GO:0005886">
    <property type="term" value="C:plasma membrane"/>
    <property type="evidence" value="ECO:0007669"/>
    <property type="project" value="UniProtKB-SubCell"/>
</dbReference>
<feature type="transmembrane region" description="Helical" evidence="6">
    <location>
        <begin position="110"/>
        <end position="131"/>
    </location>
</feature>
<protein>
    <submittedName>
        <fullName evidence="8">Sugar phosphate permease</fullName>
    </submittedName>
</protein>
<evidence type="ECO:0000256" key="2">
    <source>
        <dbReference type="ARBA" id="ARBA00022448"/>
    </source>
</evidence>
<evidence type="ECO:0000256" key="6">
    <source>
        <dbReference type="SAM" id="Phobius"/>
    </source>
</evidence>
<feature type="transmembrane region" description="Helical" evidence="6">
    <location>
        <begin position="205"/>
        <end position="231"/>
    </location>
</feature>
<feature type="transmembrane region" description="Helical" evidence="6">
    <location>
        <begin position="84"/>
        <end position="104"/>
    </location>
</feature>